<feature type="active site" evidence="7">
    <location>
        <position position="109"/>
    </location>
</feature>
<evidence type="ECO:0000256" key="8">
    <source>
        <dbReference type="RuleBase" id="RU003993"/>
    </source>
</evidence>
<organism evidence="11 12">
    <name type="scientific">Ferrovibrio terrae</name>
    <dbReference type="NCBI Taxonomy" id="2594003"/>
    <lineage>
        <taxon>Bacteria</taxon>
        <taxon>Pseudomonadati</taxon>
        <taxon>Pseudomonadota</taxon>
        <taxon>Alphaproteobacteria</taxon>
        <taxon>Rhodospirillales</taxon>
        <taxon>Rhodospirillaceae</taxon>
        <taxon>Ferrovibrio</taxon>
    </lineage>
</organism>
<dbReference type="Gene3D" id="2.10.109.10">
    <property type="entry name" value="Umud Fragment, subunit A"/>
    <property type="match status" value="1"/>
</dbReference>
<dbReference type="EMBL" id="CP041636">
    <property type="protein sequence ID" value="QDO98862.1"/>
    <property type="molecule type" value="Genomic_DNA"/>
</dbReference>
<protein>
    <recommendedName>
        <fullName evidence="4 8">Signal peptidase I</fullName>
        <ecNumber evidence="3 8">3.4.21.89</ecNumber>
    </recommendedName>
</protein>
<comment type="subcellular location">
    <subcellularLocation>
        <location evidence="9">Membrane</location>
        <topology evidence="9">Single-pass type II membrane protein</topology>
    </subcellularLocation>
</comment>
<feature type="domain" description="Peptidase S26" evidence="10">
    <location>
        <begin position="19"/>
        <end position="229"/>
    </location>
</feature>
<dbReference type="InterPro" id="IPR019756">
    <property type="entry name" value="Pept_S26A_signal_pept_1_Ser-AS"/>
</dbReference>
<dbReference type="EC" id="3.4.21.89" evidence="3 8"/>
<evidence type="ECO:0000256" key="5">
    <source>
        <dbReference type="ARBA" id="ARBA00022670"/>
    </source>
</evidence>
<comment type="similarity">
    <text evidence="2 9">Belongs to the peptidase S26 family.</text>
</comment>
<dbReference type="AlphaFoldDB" id="A0A516H549"/>
<dbReference type="InterPro" id="IPR019533">
    <property type="entry name" value="Peptidase_S26"/>
</dbReference>
<dbReference type="InterPro" id="IPR019757">
    <property type="entry name" value="Pept_S26A_signal_pept_1_Lys-AS"/>
</dbReference>
<dbReference type="PANTHER" id="PTHR43390:SF1">
    <property type="entry name" value="CHLOROPLAST PROCESSING PEPTIDASE"/>
    <property type="match status" value="1"/>
</dbReference>
<evidence type="ECO:0000313" key="12">
    <source>
        <dbReference type="Proteomes" id="UP000317496"/>
    </source>
</evidence>
<dbReference type="CDD" id="cd06530">
    <property type="entry name" value="S26_SPase_I"/>
    <property type="match status" value="1"/>
</dbReference>
<evidence type="ECO:0000256" key="1">
    <source>
        <dbReference type="ARBA" id="ARBA00000677"/>
    </source>
</evidence>
<proteinExistence type="inferred from homology"/>
<dbReference type="GO" id="GO:0016020">
    <property type="term" value="C:membrane"/>
    <property type="evidence" value="ECO:0007669"/>
    <property type="project" value="UniProtKB-SubCell"/>
</dbReference>
<gene>
    <name evidence="11" type="primary">lepB</name>
    <name evidence="11" type="ORF">FNB15_17015</name>
</gene>
<evidence type="ECO:0000256" key="3">
    <source>
        <dbReference type="ARBA" id="ARBA00013208"/>
    </source>
</evidence>
<keyword evidence="5 8" id="KW-0645">Protease</keyword>
<dbReference type="PANTHER" id="PTHR43390">
    <property type="entry name" value="SIGNAL PEPTIDASE I"/>
    <property type="match status" value="1"/>
</dbReference>
<dbReference type="OrthoDB" id="9815782at2"/>
<dbReference type="GO" id="GO:0004252">
    <property type="term" value="F:serine-type endopeptidase activity"/>
    <property type="evidence" value="ECO:0007669"/>
    <property type="project" value="InterPro"/>
</dbReference>
<dbReference type="PROSITE" id="PS00761">
    <property type="entry name" value="SPASE_I_3"/>
    <property type="match status" value="1"/>
</dbReference>
<dbReference type="GO" id="GO:0006465">
    <property type="term" value="P:signal peptide processing"/>
    <property type="evidence" value="ECO:0007669"/>
    <property type="project" value="InterPro"/>
</dbReference>
<dbReference type="KEGG" id="fer:FNB15_17015"/>
<dbReference type="Proteomes" id="UP000317496">
    <property type="component" value="Chromosome"/>
</dbReference>
<dbReference type="SUPFAM" id="SSF51306">
    <property type="entry name" value="LexA/Signal peptidase"/>
    <property type="match status" value="1"/>
</dbReference>
<keyword evidence="6 8" id="KW-0378">Hydrolase</keyword>
<feature type="active site" evidence="7">
    <location>
        <position position="48"/>
    </location>
</feature>
<dbReference type="NCBIfam" id="TIGR02227">
    <property type="entry name" value="sigpep_I_bact"/>
    <property type="match status" value="1"/>
</dbReference>
<reference evidence="11 12" key="1">
    <citation type="submission" date="2019-07" db="EMBL/GenBank/DDBJ databases">
        <title>Genome sequencing for Ferrovibrio sp. K5.</title>
        <authorList>
            <person name="Park S.-J."/>
        </authorList>
    </citation>
    <scope>NUCLEOTIDE SEQUENCE [LARGE SCALE GENOMIC DNA]</scope>
    <source>
        <strain evidence="11 12">K5</strain>
    </source>
</reference>
<evidence type="ECO:0000256" key="6">
    <source>
        <dbReference type="ARBA" id="ARBA00022801"/>
    </source>
</evidence>
<dbReference type="Pfam" id="PF10502">
    <property type="entry name" value="Peptidase_S26"/>
    <property type="match status" value="1"/>
</dbReference>
<evidence type="ECO:0000256" key="9">
    <source>
        <dbReference type="RuleBase" id="RU362042"/>
    </source>
</evidence>
<evidence type="ECO:0000259" key="10">
    <source>
        <dbReference type="Pfam" id="PF10502"/>
    </source>
</evidence>
<evidence type="ECO:0000256" key="7">
    <source>
        <dbReference type="PIRSR" id="PIRSR600223-1"/>
    </source>
</evidence>
<dbReference type="InterPro" id="IPR036286">
    <property type="entry name" value="LexA/Signal_pep-like_sf"/>
</dbReference>
<evidence type="ECO:0000313" key="11">
    <source>
        <dbReference type="EMBL" id="QDO98862.1"/>
    </source>
</evidence>
<dbReference type="PROSITE" id="PS00760">
    <property type="entry name" value="SPASE_I_2"/>
    <property type="match status" value="1"/>
</dbReference>
<evidence type="ECO:0000256" key="4">
    <source>
        <dbReference type="ARBA" id="ARBA00019232"/>
    </source>
</evidence>
<accession>A0A516H549</accession>
<dbReference type="PROSITE" id="PS00501">
    <property type="entry name" value="SPASE_I_1"/>
    <property type="match status" value="1"/>
</dbReference>
<dbReference type="InterPro" id="IPR019758">
    <property type="entry name" value="Pept_S26A_signal_pept_1_CS"/>
</dbReference>
<dbReference type="GO" id="GO:0009003">
    <property type="term" value="F:signal peptidase activity"/>
    <property type="evidence" value="ECO:0007669"/>
    <property type="project" value="UniProtKB-EC"/>
</dbReference>
<sequence>MDQEQAVAKAKTRGGDLWDSLRTLVYAVLIAIGIRTVAYEPFHIPSESMLPTLLVGDYVFVSKYAYGYSKYSIIFSPPVFDGRILGSAPKRGDVVVFRWPRDPSIDYIKRVIGLPGDRVQVRDGALLINGEPVKRRRIEDFERRDRFGNVVERIAQWEETLPGGAVYNTLDLYNYNAGDNTGVYTVPAGHFFMMGDNRDNSQDSRVPVEVGGVGYVPADHLIGRAEVRWISIDQSASLLKPWTWFGALRWGRMFTGIN</sequence>
<dbReference type="RefSeq" id="WP_144257859.1">
    <property type="nucleotide sequence ID" value="NZ_CP041636.1"/>
</dbReference>
<keyword evidence="12" id="KW-1185">Reference proteome</keyword>
<dbReference type="PRINTS" id="PR00727">
    <property type="entry name" value="LEADERPTASE"/>
</dbReference>
<name>A0A516H549_9PROT</name>
<comment type="catalytic activity">
    <reaction evidence="1 8">
        <text>Cleavage of hydrophobic, N-terminal signal or leader sequences from secreted and periplasmic proteins.</text>
        <dbReference type="EC" id="3.4.21.89"/>
    </reaction>
</comment>
<evidence type="ECO:0000256" key="2">
    <source>
        <dbReference type="ARBA" id="ARBA00009370"/>
    </source>
</evidence>
<dbReference type="InterPro" id="IPR000223">
    <property type="entry name" value="Pept_S26A_signal_pept_1"/>
</dbReference>